<sequence length="131" mass="12679">MPIYAYRCESCGFGKDVLQKMSDPQLTQCPECGKDTFRKQVTAAGFQLKGSGWYVTDFRSGNGGAGAPAKPDANGGSNANSGETAAAGNDGAAKSDTAPANGTAAAASSGAAATPAAAPAAPASSSGPGST</sequence>
<reference evidence="3 4" key="1">
    <citation type="journal article" date="2024" name="Chem. Sci.">
        <title>Discovery of megapolipeptins by genome mining of a Burkholderiales bacteria collection.</title>
        <authorList>
            <person name="Paulo B.S."/>
            <person name="Recchia M.J.J."/>
            <person name="Lee S."/>
            <person name="Fergusson C.H."/>
            <person name="Romanowski S.B."/>
            <person name="Hernandez A."/>
            <person name="Krull N."/>
            <person name="Liu D.Y."/>
            <person name="Cavanagh H."/>
            <person name="Bos A."/>
            <person name="Gray C.A."/>
            <person name="Murphy B.T."/>
            <person name="Linington R.G."/>
            <person name="Eustaquio A.S."/>
        </authorList>
    </citation>
    <scope>NUCLEOTIDE SEQUENCE [LARGE SCALE GENOMIC DNA]</scope>
    <source>
        <strain evidence="3 4">RL17-338-BIC-A</strain>
    </source>
</reference>
<accession>A0ABW9DKJ8</accession>
<dbReference type="PANTHER" id="PTHR34404:SF2">
    <property type="entry name" value="CONSERVED SERINE RICH PROTEIN"/>
    <property type="match status" value="1"/>
</dbReference>
<organism evidence="3 4">
    <name type="scientific">Paraburkholderia metrosideri</name>
    <dbReference type="NCBI Taxonomy" id="580937"/>
    <lineage>
        <taxon>Bacteria</taxon>
        <taxon>Pseudomonadati</taxon>
        <taxon>Pseudomonadota</taxon>
        <taxon>Betaproteobacteria</taxon>
        <taxon>Burkholderiales</taxon>
        <taxon>Burkholderiaceae</taxon>
        <taxon>Paraburkholderia</taxon>
    </lineage>
</organism>
<dbReference type="NCBIfam" id="TIGR02605">
    <property type="entry name" value="CxxC_CxxC_SSSS"/>
    <property type="match status" value="1"/>
</dbReference>
<protein>
    <submittedName>
        <fullName evidence="3">Zinc ribbon domain-containing protein</fullName>
    </submittedName>
</protein>
<feature type="compositionally biased region" description="Low complexity" evidence="1">
    <location>
        <begin position="97"/>
        <end position="131"/>
    </location>
</feature>
<evidence type="ECO:0000259" key="2">
    <source>
        <dbReference type="SMART" id="SM00834"/>
    </source>
</evidence>
<feature type="domain" description="Putative regulatory protein FmdB zinc ribbon" evidence="2">
    <location>
        <begin position="1"/>
        <end position="42"/>
    </location>
</feature>
<proteinExistence type="predicted"/>
<evidence type="ECO:0000313" key="4">
    <source>
        <dbReference type="Proteomes" id="UP001629432"/>
    </source>
</evidence>
<feature type="region of interest" description="Disordered" evidence="1">
    <location>
        <begin position="57"/>
        <end position="131"/>
    </location>
</feature>
<dbReference type="SMART" id="SM00834">
    <property type="entry name" value="CxxC_CXXC_SSSS"/>
    <property type="match status" value="1"/>
</dbReference>
<dbReference type="Proteomes" id="UP001629432">
    <property type="component" value="Unassembled WGS sequence"/>
</dbReference>
<evidence type="ECO:0000313" key="3">
    <source>
        <dbReference type="EMBL" id="MFM0635610.1"/>
    </source>
</evidence>
<evidence type="ECO:0000256" key="1">
    <source>
        <dbReference type="SAM" id="MobiDB-lite"/>
    </source>
</evidence>
<gene>
    <name evidence="3" type="ORF">PQQ63_02695</name>
</gene>
<dbReference type="Pfam" id="PF09723">
    <property type="entry name" value="Zn_ribbon_8"/>
    <property type="match status" value="1"/>
</dbReference>
<dbReference type="RefSeq" id="WP_408238748.1">
    <property type="nucleotide sequence ID" value="NZ_JAQQCF010000001.1"/>
</dbReference>
<dbReference type="PANTHER" id="PTHR34404">
    <property type="entry name" value="REGULATORY PROTEIN, FMDB FAMILY"/>
    <property type="match status" value="1"/>
</dbReference>
<dbReference type="InterPro" id="IPR013429">
    <property type="entry name" value="Regulatory_FmdB_Zinc_ribbon"/>
</dbReference>
<name>A0ABW9DKJ8_9BURK</name>
<keyword evidence="4" id="KW-1185">Reference proteome</keyword>
<comment type="caution">
    <text evidence="3">The sequence shown here is derived from an EMBL/GenBank/DDBJ whole genome shotgun (WGS) entry which is preliminary data.</text>
</comment>
<dbReference type="EMBL" id="JAQQCF010000001">
    <property type="protein sequence ID" value="MFM0635610.1"/>
    <property type="molecule type" value="Genomic_DNA"/>
</dbReference>